<dbReference type="RefSeq" id="WP_171303948.1">
    <property type="nucleotide sequence ID" value="NZ_JABFIF010000032.1"/>
</dbReference>
<sequence>MDKIMLSMHKSHYSNQGIRENKTASVNLVTKDMIIEADYVGMVSGHKVDKSKVFEYFYGKLKAAPLVKNAVISMECELVDIYETEEEDNFILKVINTYVDDNVLNANGTIDYSKVKPLLFEMPTKSYLEPGNIIGKCWNKGNKYNK</sequence>
<protein>
    <submittedName>
        <fullName evidence="5">Flavin reductase family protein</fullName>
    </submittedName>
</protein>
<dbReference type="EMBL" id="JABFIF010000032">
    <property type="protein sequence ID" value="NOH17031.1"/>
    <property type="molecule type" value="Genomic_DNA"/>
</dbReference>
<dbReference type="Gene3D" id="2.30.110.10">
    <property type="entry name" value="Electron Transport, Fmn-binding Protein, Chain A"/>
    <property type="match status" value="1"/>
</dbReference>
<proteinExistence type="inferred from homology"/>
<dbReference type="PANTHER" id="PTHR43567">
    <property type="entry name" value="FLAVOREDOXIN-RELATED-RELATED"/>
    <property type="match status" value="1"/>
</dbReference>
<dbReference type="InterPro" id="IPR052174">
    <property type="entry name" value="Flavoredoxin"/>
</dbReference>
<dbReference type="GO" id="GO:0016646">
    <property type="term" value="F:oxidoreductase activity, acting on the CH-NH group of donors, NAD or NADP as acceptor"/>
    <property type="evidence" value="ECO:0007669"/>
    <property type="project" value="UniProtKB-ARBA"/>
</dbReference>
<reference evidence="5 6" key="1">
    <citation type="submission" date="2020-05" db="EMBL/GenBank/DDBJ databases">
        <title>Draft genome sequence of Clostridium cochlearium strain AGROS13 isolated from a sheep dairy farm in New Zealand.</title>
        <authorList>
            <person name="Gupta T.B."/>
            <person name="Jauregui R."/>
            <person name="Risson A.N."/>
            <person name="Brightwell G."/>
            <person name="Maclean P."/>
        </authorList>
    </citation>
    <scope>NUCLEOTIDE SEQUENCE [LARGE SCALE GENOMIC DNA]</scope>
    <source>
        <strain evidence="5 6">AGROS13</strain>
    </source>
</reference>
<dbReference type="GO" id="GO:0010181">
    <property type="term" value="F:FMN binding"/>
    <property type="evidence" value="ECO:0007669"/>
    <property type="project" value="InterPro"/>
</dbReference>
<dbReference type="InterPro" id="IPR012349">
    <property type="entry name" value="Split_barrel_FMN-bd"/>
</dbReference>
<dbReference type="PANTHER" id="PTHR43567:SF1">
    <property type="entry name" value="FLAVOREDOXIN"/>
    <property type="match status" value="1"/>
</dbReference>
<dbReference type="Proteomes" id="UP000528432">
    <property type="component" value="Unassembled WGS sequence"/>
</dbReference>
<comment type="caution">
    <text evidence="5">The sequence shown here is derived from an EMBL/GenBank/DDBJ whole genome shotgun (WGS) entry which is preliminary data.</text>
</comment>
<accession>A0A7Y3Y021</accession>
<name>A0A7Y3Y021_CLOCO</name>
<evidence type="ECO:0000256" key="3">
    <source>
        <dbReference type="ARBA" id="ARBA00038054"/>
    </source>
</evidence>
<gene>
    <name evidence="5" type="ORF">HMJ28_11700</name>
</gene>
<comment type="similarity">
    <text evidence="3">Belongs to the flavoredoxin family.</text>
</comment>
<feature type="domain" description="Flavin reductase like" evidence="4">
    <location>
        <begin position="4"/>
        <end position="106"/>
    </location>
</feature>
<dbReference type="InterPro" id="IPR002563">
    <property type="entry name" value="Flavin_Rdtase-like_dom"/>
</dbReference>
<keyword evidence="2" id="KW-0285">Flavoprotein</keyword>
<evidence type="ECO:0000313" key="5">
    <source>
        <dbReference type="EMBL" id="NOH17031.1"/>
    </source>
</evidence>
<comment type="cofactor">
    <cofactor evidence="1">
        <name>FMN</name>
        <dbReference type="ChEBI" id="CHEBI:58210"/>
    </cofactor>
</comment>
<evidence type="ECO:0000256" key="2">
    <source>
        <dbReference type="ARBA" id="ARBA00022630"/>
    </source>
</evidence>
<dbReference type="AlphaFoldDB" id="A0A7Y3Y021"/>
<evidence type="ECO:0000256" key="1">
    <source>
        <dbReference type="ARBA" id="ARBA00001917"/>
    </source>
</evidence>
<evidence type="ECO:0000259" key="4">
    <source>
        <dbReference type="Pfam" id="PF01613"/>
    </source>
</evidence>
<organism evidence="5 6">
    <name type="scientific">Clostridium cochlearium</name>
    <dbReference type="NCBI Taxonomy" id="1494"/>
    <lineage>
        <taxon>Bacteria</taxon>
        <taxon>Bacillati</taxon>
        <taxon>Bacillota</taxon>
        <taxon>Clostridia</taxon>
        <taxon>Eubacteriales</taxon>
        <taxon>Clostridiaceae</taxon>
        <taxon>Clostridium</taxon>
    </lineage>
</organism>
<evidence type="ECO:0000313" key="6">
    <source>
        <dbReference type="Proteomes" id="UP000528432"/>
    </source>
</evidence>
<dbReference type="SUPFAM" id="SSF50475">
    <property type="entry name" value="FMN-binding split barrel"/>
    <property type="match status" value="1"/>
</dbReference>
<dbReference type="Pfam" id="PF01613">
    <property type="entry name" value="Flavin_Reduct"/>
    <property type="match status" value="1"/>
</dbReference>